<organism evidence="2 3">
    <name type="scientific">Rheinheimera aquimaris</name>
    <dbReference type="NCBI Taxonomy" id="412437"/>
    <lineage>
        <taxon>Bacteria</taxon>
        <taxon>Pseudomonadati</taxon>
        <taxon>Pseudomonadota</taxon>
        <taxon>Gammaproteobacteria</taxon>
        <taxon>Chromatiales</taxon>
        <taxon>Chromatiaceae</taxon>
        <taxon>Rheinheimera</taxon>
    </lineage>
</organism>
<keyword evidence="3" id="KW-1185">Reference proteome</keyword>
<gene>
    <name evidence="2" type="ORF">GCM10009098_32370</name>
</gene>
<evidence type="ECO:0000259" key="1">
    <source>
        <dbReference type="Pfam" id="PF20598"/>
    </source>
</evidence>
<comment type="caution">
    <text evidence="2">The sequence shown here is derived from an EMBL/GenBank/DDBJ whole genome shotgun (WGS) entry which is preliminary data.</text>
</comment>
<dbReference type="Pfam" id="PF20598">
    <property type="entry name" value="DUF6795"/>
    <property type="match status" value="1"/>
</dbReference>
<evidence type="ECO:0000313" key="3">
    <source>
        <dbReference type="Proteomes" id="UP001501169"/>
    </source>
</evidence>
<dbReference type="RefSeq" id="WP_226767874.1">
    <property type="nucleotide sequence ID" value="NZ_BAAAEO010000005.1"/>
</dbReference>
<proteinExistence type="predicted"/>
<dbReference type="InterPro" id="IPR046474">
    <property type="entry name" value="DUF6795"/>
</dbReference>
<reference evidence="3" key="1">
    <citation type="journal article" date="2019" name="Int. J. Syst. Evol. Microbiol.">
        <title>The Global Catalogue of Microorganisms (GCM) 10K type strain sequencing project: providing services to taxonomists for standard genome sequencing and annotation.</title>
        <authorList>
            <consortium name="The Broad Institute Genomics Platform"/>
            <consortium name="The Broad Institute Genome Sequencing Center for Infectious Disease"/>
            <person name="Wu L."/>
            <person name="Ma J."/>
        </authorList>
    </citation>
    <scope>NUCLEOTIDE SEQUENCE [LARGE SCALE GENOMIC DNA]</scope>
    <source>
        <strain evidence="3">JCM 14331</strain>
    </source>
</reference>
<accession>A0ABP3PED0</accession>
<evidence type="ECO:0000313" key="2">
    <source>
        <dbReference type="EMBL" id="GAA0561782.1"/>
    </source>
</evidence>
<sequence>MFSWLKKYDVYLSPAVIGKITLDGKPLHSIKVFRELDYDKSYTDEAVTNAQGEFQFPEKHIKSRLPGNKFDQSKIRQVISLDHHGKTFVLWYLNTSSIKPQQAIVQRLATLNCDLSNEELEHIFPNIEKPDFPHSTFSICRWPD</sequence>
<dbReference type="Proteomes" id="UP001501169">
    <property type="component" value="Unassembled WGS sequence"/>
</dbReference>
<dbReference type="EMBL" id="BAAAEO010000005">
    <property type="protein sequence ID" value="GAA0561782.1"/>
    <property type="molecule type" value="Genomic_DNA"/>
</dbReference>
<protein>
    <recommendedName>
        <fullName evidence="1">DUF6795 domain-containing protein</fullName>
    </recommendedName>
</protein>
<name>A0ABP3PED0_9GAMM</name>
<feature type="domain" description="DUF6795" evidence="1">
    <location>
        <begin position="16"/>
        <end position="118"/>
    </location>
</feature>